<evidence type="ECO:0000256" key="4">
    <source>
        <dbReference type="ARBA" id="ARBA00022989"/>
    </source>
</evidence>
<dbReference type="InterPro" id="IPR037185">
    <property type="entry name" value="EmrE-like"/>
</dbReference>
<keyword evidence="3 6" id="KW-0812">Transmembrane</keyword>
<dbReference type="SUPFAM" id="SSF103481">
    <property type="entry name" value="Multidrug resistance efflux transporter EmrE"/>
    <property type="match status" value="2"/>
</dbReference>
<dbReference type="RefSeq" id="WP_175628339.1">
    <property type="nucleotide sequence ID" value="NZ_MVBK01000117.1"/>
</dbReference>
<accession>A0A1V3NAB0</accession>
<evidence type="ECO:0000259" key="7">
    <source>
        <dbReference type="Pfam" id="PF00892"/>
    </source>
</evidence>
<evidence type="ECO:0000256" key="2">
    <source>
        <dbReference type="ARBA" id="ARBA00007362"/>
    </source>
</evidence>
<comment type="subcellular location">
    <subcellularLocation>
        <location evidence="1">Membrane</location>
        <topology evidence="1">Multi-pass membrane protein</topology>
    </subcellularLocation>
</comment>
<keyword evidence="5 6" id="KW-0472">Membrane</keyword>
<proteinExistence type="inferred from homology"/>
<keyword evidence="9" id="KW-1185">Reference proteome</keyword>
<feature type="transmembrane region" description="Helical" evidence="6">
    <location>
        <begin position="60"/>
        <end position="79"/>
    </location>
</feature>
<comment type="caution">
    <text evidence="8">The sequence shown here is derived from an EMBL/GenBank/DDBJ whole genome shotgun (WGS) entry which is preliminary data.</text>
</comment>
<feature type="transmembrane region" description="Helical" evidence="6">
    <location>
        <begin position="91"/>
        <end position="112"/>
    </location>
</feature>
<dbReference type="Pfam" id="PF00892">
    <property type="entry name" value="EamA"/>
    <property type="match status" value="1"/>
</dbReference>
<feature type="transmembrane region" description="Helical" evidence="6">
    <location>
        <begin position="238"/>
        <end position="259"/>
    </location>
</feature>
<feature type="transmembrane region" description="Helical" evidence="6">
    <location>
        <begin position="205"/>
        <end position="226"/>
    </location>
</feature>
<dbReference type="InterPro" id="IPR000620">
    <property type="entry name" value="EamA_dom"/>
</dbReference>
<dbReference type="AlphaFoldDB" id="A0A1V3NAB0"/>
<sequence>MPPTDPDSKNGSALRAGLVPPPTTIGALLAVGALLLVNGVMLAVTLALSREAQNHGLSPVAYGFWMTLGGGLILTFAALWRRPQAPTTGQLRYWLISGLLSLAAPQLLVFIAVTRVGVGLASITFVLPTLATWVVARIMGIEGPSRLRLIGAVLATIGATWLIIPSAALPAEAAPWMLLLLGASVALTAGNIYRRVAWPFHARPVELAAGMLMAASVMFLLPALALGTELAFWRVEGAAAIVAAQMMLSALHFFAYYVLQQRATPVIFSLLGHVTLVAGMVGGALLLGERYPPAALIAVAAIFTGLLLMVLPRRNG</sequence>
<dbReference type="Proteomes" id="UP000189462">
    <property type="component" value="Unassembled WGS sequence"/>
</dbReference>
<feature type="domain" description="EamA" evidence="7">
    <location>
        <begin position="34"/>
        <end position="162"/>
    </location>
</feature>
<evidence type="ECO:0000313" key="9">
    <source>
        <dbReference type="Proteomes" id="UP000189462"/>
    </source>
</evidence>
<dbReference type="EMBL" id="MVBK01000117">
    <property type="protein sequence ID" value="OOG21974.1"/>
    <property type="molecule type" value="Genomic_DNA"/>
</dbReference>
<evidence type="ECO:0000256" key="3">
    <source>
        <dbReference type="ARBA" id="ARBA00022692"/>
    </source>
</evidence>
<dbReference type="InterPro" id="IPR050638">
    <property type="entry name" value="AA-Vitamin_Transporters"/>
</dbReference>
<dbReference type="PANTHER" id="PTHR32322:SF2">
    <property type="entry name" value="EAMA DOMAIN-CONTAINING PROTEIN"/>
    <property type="match status" value="1"/>
</dbReference>
<feature type="transmembrane region" description="Helical" evidence="6">
    <location>
        <begin position="118"/>
        <end position="135"/>
    </location>
</feature>
<evidence type="ECO:0000256" key="5">
    <source>
        <dbReference type="ARBA" id="ARBA00023136"/>
    </source>
</evidence>
<name>A0A1V3NAB0_9GAMM</name>
<dbReference type="GO" id="GO:0016020">
    <property type="term" value="C:membrane"/>
    <property type="evidence" value="ECO:0007669"/>
    <property type="project" value="UniProtKB-SubCell"/>
</dbReference>
<dbReference type="STRING" id="108003.B1C78_15770"/>
<organism evidence="8 9">
    <name type="scientific">Thioalkalivibrio denitrificans</name>
    <dbReference type="NCBI Taxonomy" id="108003"/>
    <lineage>
        <taxon>Bacteria</taxon>
        <taxon>Pseudomonadati</taxon>
        <taxon>Pseudomonadota</taxon>
        <taxon>Gammaproteobacteria</taxon>
        <taxon>Chromatiales</taxon>
        <taxon>Ectothiorhodospiraceae</taxon>
        <taxon>Thioalkalivibrio</taxon>
    </lineage>
</organism>
<evidence type="ECO:0000256" key="6">
    <source>
        <dbReference type="SAM" id="Phobius"/>
    </source>
</evidence>
<protein>
    <recommendedName>
        <fullName evidence="7">EamA domain-containing protein</fullName>
    </recommendedName>
</protein>
<feature type="transmembrane region" description="Helical" evidence="6">
    <location>
        <begin position="293"/>
        <end position="311"/>
    </location>
</feature>
<evidence type="ECO:0000256" key="1">
    <source>
        <dbReference type="ARBA" id="ARBA00004141"/>
    </source>
</evidence>
<comment type="similarity">
    <text evidence="2">Belongs to the EamA transporter family.</text>
</comment>
<gene>
    <name evidence="8" type="ORF">B1C78_15770</name>
</gene>
<evidence type="ECO:0000313" key="8">
    <source>
        <dbReference type="EMBL" id="OOG21974.1"/>
    </source>
</evidence>
<feature type="transmembrane region" description="Helical" evidence="6">
    <location>
        <begin position="266"/>
        <end position="287"/>
    </location>
</feature>
<feature type="transmembrane region" description="Helical" evidence="6">
    <location>
        <begin position="174"/>
        <end position="193"/>
    </location>
</feature>
<feature type="transmembrane region" description="Helical" evidence="6">
    <location>
        <begin position="25"/>
        <end position="48"/>
    </location>
</feature>
<keyword evidence="4 6" id="KW-1133">Transmembrane helix</keyword>
<reference evidence="8 9" key="1">
    <citation type="submission" date="2017-02" db="EMBL/GenBank/DDBJ databases">
        <title>Genomic diversity within the haloalkaliphilic genus Thioalkalivibrio.</title>
        <authorList>
            <person name="Ahn A.-C."/>
            <person name="Meier-Kolthoff J."/>
            <person name="Overmars L."/>
            <person name="Richter M."/>
            <person name="Woyke T."/>
            <person name="Sorokin D.Y."/>
            <person name="Muyzer G."/>
        </authorList>
    </citation>
    <scope>NUCLEOTIDE SEQUENCE [LARGE SCALE GENOMIC DNA]</scope>
    <source>
        <strain evidence="8 9">ALJD</strain>
    </source>
</reference>
<feature type="transmembrane region" description="Helical" evidence="6">
    <location>
        <begin position="147"/>
        <end position="168"/>
    </location>
</feature>
<dbReference type="PANTHER" id="PTHR32322">
    <property type="entry name" value="INNER MEMBRANE TRANSPORTER"/>
    <property type="match status" value="1"/>
</dbReference>